<keyword evidence="6" id="KW-0443">Lipid metabolism</keyword>
<dbReference type="InterPro" id="IPR029069">
    <property type="entry name" value="HotDog_dom_sf"/>
</dbReference>
<dbReference type="AlphaFoldDB" id="A0A1X7JTJ9"/>
<protein>
    <submittedName>
        <fullName evidence="10">Acyl-ACP thioesterase</fullName>
    </submittedName>
</protein>
<comment type="similarity">
    <text evidence="1">Belongs to the acyl-ACP thioesterase family.</text>
</comment>
<dbReference type="Gene3D" id="3.10.129.10">
    <property type="entry name" value="Hotdog Thioesterase"/>
    <property type="match status" value="1"/>
</dbReference>
<dbReference type="RefSeq" id="WP_085472864.1">
    <property type="nucleotide sequence ID" value="NZ_FXAU01000003.1"/>
</dbReference>
<keyword evidence="4" id="KW-0276">Fatty acid metabolism</keyword>
<dbReference type="InterPro" id="IPR045023">
    <property type="entry name" value="FATA/B"/>
</dbReference>
<dbReference type="Pfam" id="PF20791">
    <property type="entry name" value="Acyl-ACP_TE_C"/>
    <property type="match status" value="1"/>
</dbReference>
<keyword evidence="2" id="KW-0444">Lipid biosynthesis</keyword>
<evidence type="ECO:0000313" key="10">
    <source>
        <dbReference type="EMBL" id="SMG31142.1"/>
    </source>
</evidence>
<dbReference type="Proteomes" id="UP000192980">
    <property type="component" value="Unassembled WGS sequence"/>
</dbReference>
<evidence type="ECO:0000256" key="4">
    <source>
        <dbReference type="ARBA" id="ARBA00022832"/>
    </source>
</evidence>
<feature type="domain" description="Acyl-ACP thioesterase-like C-terminal" evidence="9">
    <location>
        <begin position="155"/>
        <end position="220"/>
    </location>
</feature>
<evidence type="ECO:0000259" key="9">
    <source>
        <dbReference type="Pfam" id="PF20791"/>
    </source>
</evidence>
<evidence type="ECO:0000256" key="6">
    <source>
        <dbReference type="ARBA" id="ARBA00023098"/>
    </source>
</evidence>
<dbReference type="CDD" id="cd00586">
    <property type="entry name" value="4HBT"/>
    <property type="match status" value="1"/>
</dbReference>
<name>A0A1X7JTJ9_9SPHI</name>
<keyword evidence="11" id="KW-1185">Reference proteome</keyword>
<keyword evidence="3" id="KW-0378">Hydrolase</keyword>
<reference evidence="10 11" key="1">
    <citation type="submission" date="2017-04" db="EMBL/GenBank/DDBJ databases">
        <authorList>
            <person name="Afonso C.L."/>
            <person name="Miller P.J."/>
            <person name="Scott M.A."/>
            <person name="Spackman E."/>
            <person name="Goraichik I."/>
            <person name="Dimitrov K.M."/>
            <person name="Suarez D.L."/>
            <person name="Swayne D.E."/>
        </authorList>
    </citation>
    <scope>NUCLEOTIDE SEQUENCE [LARGE SCALE GENOMIC DNA]</scope>
    <source>
        <strain evidence="10 11">DSM 22418</strain>
    </source>
</reference>
<dbReference type="InterPro" id="IPR049427">
    <property type="entry name" value="Acyl-ACP_TE_C"/>
</dbReference>
<evidence type="ECO:0000256" key="5">
    <source>
        <dbReference type="ARBA" id="ARBA00022946"/>
    </source>
</evidence>
<evidence type="ECO:0000259" key="8">
    <source>
        <dbReference type="Pfam" id="PF01643"/>
    </source>
</evidence>
<dbReference type="InterPro" id="IPR002864">
    <property type="entry name" value="Acyl-ACP_thioesterase_NHD"/>
</dbReference>
<evidence type="ECO:0000313" key="11">
    <source>
        <dbReference type="Proteomes" id="UP000192980"/>
    </source>
</evidence>
<dbReference type="Pfam" id="PF01643">
    <property type="entry name" value="Acyl-ACP_TE"/>
    <property type="match status" value="1"/>
</dbReference>
<evidence type="ECO:0000256" key="2">
    <source>
        <dbReference type="ARBA" id="ARBA00022516"/>
    </source>
</evidence>
<dbReference type="STRING" id="561061.SAMN05660862_2135"/>
<dbReference type="OrthoDB" id="9801517at2"/>
<evidence type="ECO:0000256" key="1">
    <source>
        <dbReference type="ARBA" id="ARBA00006500"/>
    </source>
</evidence>
<keyword evidence="5" id="KW-0809">Transit peptide</keyword>
<organism evidence="10 11">
    <name type="scientific">Sphingobacterium psychroaquaticum</name>
    <dbReference type="NCBI Taxonomy" id="561061"/>
    <lineage>
        <taxon>Bacteria</taxon>
        <taxon>Pseudomonadati</taxon>
        <taxon>Bacteroidota</taxon>
        <taxon>Sphingobacteriia</taxon>
        <taxon>Sphingobacteriales</taxon>
        <taxon>Sphingobacteriaceae</taxon>
        <taxon>Sphingobacterium</taxon>
    </lineage>
</organism>
<dbReference type="GO" id="GO:0016297">
    <property type="term" value="F:fatty acyl-[ACP] hydrolase activity"/>
    <property type="evidence" value="ECO:0007669"/>
    <property type="project" value="InterPro"/>
</dbReference>
<dbReference type="PANTHER" id="PTHR31727">
    <property type="entry name" value="OLEOYL-ACYL CARRIER PROTEIN THIOESTERASE 1, CHLOROPLASTIC"/>
    <property type="match status" value="1"/>
</dbReference>
<evidence type="ECO:0000256" key="7">
    <source>
        <dbReference type="ARBA" id="ARBA00023160"/>
    </source>
</evidence>
<sequence>MQQAIYTKSFTLDFTHCYANGLLKYSALSNMLQLTAADHAEELGFGYLEMAKAHQSWVLSRIRFEIEKLPRFLSKIEVQTWIHDFQGNRSTREFEVSVNGKKMIGVTSFWAVFNTKERKSEQLNKEIDPDIVLKEKTATRLPYKRIDATTHYDHSFAYETKLSDLDIVNHVNNVKYTDWCLDTLDSEMVLEKPFHAINVNYIKELRLGQAVQIRQHISDSIINFGITKEDRTVFLMEIER</sequence>
<accession>A0A1X7JTJ9</accession>
<dbReference type="SUPFAM" id="SSF54637">
    <property type="entry name" value="Thioesterase/thiol ester dehydrase-isomerase"/>
    <property type="match status" value="2"/>
</dbReference>
<dbReference type="PANTHER" id="PTHR31727:SF6">
    <property type="entry name" value="OLEOYL-ACYL CARRIER PROTEIN THIOESTERASE 1, CHLOROPLASTIC"/>
    <property type="match status" value="1"/>
</dbReference>
<dbReference type="GO" id="GO:0000036">
    <property type="term" value="F:acyl carrier activity"/>
    <property type="evidence" value="ECO:0007669"/>
    <property type="project" value="TreeGrafter"/>
</dbReference>
<gene>
    <name evidence="10" type="ORF">SAMN05660862_2135</name>
</gene>
<dbReference type="EMBL" id="FXAU01000003">
    <property type="protein sequence ID" value="SMG31142.1"/>
    <property type="molecule type" value="Genomic_DNA"/>
</dbReference>
<feature type="domain" description="Acyl-ACP thioesterase N-terminal hotdog" evidence="8">
    <location>
        <begin position="5"/>
        <end position="127"/>
    </location>
</feature>
<keyword evidence="7" id="KW-0275">Fatty acid biosynthesis</keyword>
<proteinExistence type="inferred from homology"/>
<evidence type="ECO:0000256" key="3">
    <source>
        <dbReference type="ARBA" id="ARBA00022801"/>
    </source>
</evidence>